<dbReference type="AlphaFoldDB" id="A0A4Y2HJE7"/>
<dbReference type="Pfam" id="PF07727">
    <property type="entry name" value="RVT_2"/>
    <property type="match status" value="1"/>
</dbReference>
<accession>A0A4Y2HJE7</accession>
<evidence type="ECO:0000313" key="3">
    <source>
        <dbReference type="Proteomes" id="UP000499080"/>
    </source>
</evidence>
<comment type="caution">
    <text evidence="2">The sequence shown here is derived from an EMBL/GenBank/DDBJ whole genome shotgun (WGS) entry which is preliminary data.</text>
</comment>
<sequence>MKKKSFFIIEENIFPFKEERHQNQTGEENAVLHIEDKEIEIRIASPPESEVNTEHIHTTNNITKEQNQMSECTDQHPRVCFNHSYEETSSNDEDGNSIETVEQNEETRSMHFNIDNDNEDNAILPNSEALASAESKIWQRAVEEGIENLQIIQTWELVTKPAGVKLIASRWLFRKKKDEARNGVKFKARLVSRNYLQVPGVDFQETFSPVIKLKSTRILLAIAAEMDFDVHQMDITAEYLNGTFEKNIYMVQPEGCIEEGKENLVYHLKKSLYNFKQSGRVWHACLDEFLTQYGLRGHTTVKPRKFSIL</sequence>
<reference evidence="2 3" key="1">
    <citation type="journal article" date="2019" name="Sci. Rep.">
        <title>Orb-weaving spider Araneus ventricosus genome elucidates the spidroin gene catalogue.</title>
        <authorList>
            <person name="Kono N."/>
            <person name="Nakamura H."/>
            <person name="Ohtoshi R."/>
            <person name="Moran D.A.P."/>
            <person name="Shinohara A."/>
            <person name="Yoshida Y."/>
            <person name="Fujiwara M."/>
            <person name="Mori M."/>
            <person name="Tomita M."/>
            <person name="Arakawa K."/>
        </authorList>
    </citation>
    <scope>NUCLEOTIDE SEQUENCE [LARGE SCALE GENOMIC DNA]</scope>
</reference>
<dbReference type="Proteomes" id="UP000499080">
    <property type="component" value="Unassembled WGS sequence"/>
</dbReference>
<dbReference type="EMBL" id="BGPR01001981">
    <property type="protein sequence ID" value="GBM65506.1"/>
    <property type="molecule type" value="Genomic_DNA"/>
</dbReference>
<organism evidence="2 3">
    <name type="scientific">Araneus ventricosus</name>
    <name type="common">Orbweaver spider</name>
    <name type="synonym">Epeira ventricosa</name>
    <dbReference type="NCBI Taxonomy" id="182803"/>
    <lineage>
        <taxon>Eukaryota</taxon>
        <taxon>Metazoa</taxon>
        <taxon>Ecdysozoa</taxon>
        <taxon>Arthropoda</taxon>
        <taxon>Chelicerata</taxon>
        <taxon>Arachnida</taxon>
        <taxon>Araneae</taxon>
        <taxon>Araneomorphae</taxon>
        <taxon>Entelegynae</taxon>
        <taxon>Araneoidea</taxon>
        <taxon>Araneidae</taxon>
        <taxon>Araneus</taxon>
    </lineage>
</organism>
<evidence type="ECO:0000313" key="2">
    <source>
        <dbReference type="EMBL" id="GBM65506.1"/>
    </source>
</evidence>
<proteinExistence type="predicted"/>
<gene>
    <name evidence="2" type="primary">POLX_1859</name>
    <name evidence="2" type="ORF">AVEN_214855_1</name>
</gene>
<protein>
    <submittedName>
        <fullName evidence="2">Retrovirus-related Pol polyprotein from transposon TNT 1-94</fullName>
    </submittedName>
</protein>
<dbReference type="OrthoDB" id="413361at2759"/>
<dbReference type="InterPro" id="IPR013103">
    <property type="entry name" value="RVT_2"/>
</dbReference>
<name>A0A4Y2HJE7_ARAVE</name>
<keyword evidence="3" id="KW-1185">Reference proteome</keyword>
<evidence type="ECO:0000259" key="1">
    <source>
        <dbReference type="Pfam" id="PF07727"/>
    </source>
</evidence>
<feature type="domain" description="Reverse transcriptase Ty1/copia-type" evidence="1">
    <location>
        <begin position="153"/>
        <end position="300"/>
    </location>
</feature>